<dbReference type="PANTHER" id="PTHR38703">
    <property type="entry name" value="CHROMOSOME 8, WHOLE GENOME SHOTGUN SEQUENCE"/>
    <property type="match status" value="1"/>
</dbReference>
<dbReference type="Proteomes" id="UP001244011">
    <property type="component" value="Unassembled WGS sequence"/>
</dbReference>
<name>A0AAJ0BSM0_9PEZI</name>
<feature type="compositionally biased region" description="Basic and acidic residues" evidence="1">
    <location>
        <begin position="301"/>
        <end position="311"/>
    </location>
</feature>
<dbReference type="EMBL" id="MU839035">
    <property type="protein sequence ID" value="KAK1762648.1"/>
    <property type="molecule type" value="Genomic_DNA"/>
</dbReference>
<organism evidence="2 3">
    <name type="scientific">Phialemonium atrogriseum</name>
    <dbReference type="NCBI Taxonomy" id="1093897"/>
    <lineage>
        <taxon>Eukaryota</taxon>
        <taxon>Fungi</taxon>
        <taxon>Dikarya</taxon>
        <taxon>Ascomycota</taxon>
        <taxon>Pezizomycotina</taxon>
        <taxon>Sordariomycetes</taxon>
        <taxon>Sordariomycetidae</taxon>
        <taxon>Cephalothecales</taxon>
        <taxon>Cephalothecaceae</taxon>
        <taxon>Phialemonium</taxon>
    </lineage>
</organism>
<evidence type="ECO:0000313" key="3">
    <source>
        <dbReference type="Proteomes" id="UP001244011"/>
    </source>
</evidence>
<proteinExistence type="predicted"/>
<feature type="compositionally biased region" description="Polar residues" evidence="1">
    <location>
        <begin position="222"/>
        <end position="239"/>
    </location>
</feature>
<feature type="region of interest" description="Disordered" evidence="1">
    <location>
        <begin position="1"/>
        <end position="21"/>
    </location>
</feature>
<feature type="compositionally biased region" description="Low complexity" evidence="1">
    <location>
        <begin position="267"/>
        <end position="278"/>
    </location>
</feature>
<feature type="compositionally biased region" description="Polar residues" evidence="1">
    <location>
        <begin position="246"/>
        <end position="262"/>
    </location>
</feature>
<feature type="region of interest" description="Disordered" evidence="1">
    <location>
        <begin position="222"/>
        <end position="311"/>
    </location>
</feature>
<protein>
    <recommendedName>
        <fullName evidence="4">Allergen</fullName>
    </recommendedName>
</protein>
<comment type="caution">
    <text evidence="2">The sequence shown here is derived from an EMBL/GenBank/DDBJ whole genome shotgun (WGS) entry which is preliminary data.</text>
</comment>
<evidence type="ECO:0000256" key="1">
    <source>
        <dbReference type="SAM" id="MobiDB-lite"/>
    </source>
</evidence>
<dbReference type="AlphaFoldDB" id="A0AAJ0BSM0"/>
<dbReference type="PANTHER" id="PTHR38703:SF1">
    <property type="entry name" value="ALLERGEN"/>
    <property type="match status" value="1"/>
</dbReference>
<sequence>MEKARQAVKGFVSGSGKHRTTVDEDVRRAVSDEHVRPHQHEEITTAVEKEIHQHHHHTTVQPITVQDTLPEKHVNKALPVEHKSFDHANERDLAAALDRDAAQYKDSSVTHATTRSTSSAGIISGENIHHHVHEHIQPIIHRETAAPEIVHTTVPIHEVHNVAPVFHGTSTLPAKTLEEFTGGKGGTIEGRGTAKVSEFEGCPKPYNKELQAEQLEADKVLQTHSHGQASGVPNGNTVGNADANGPTGSPSARSQGLGSNKPMNKADSPSDSDLDGPSTRNRAASNGSSSFADKLNPFKDANGDGKKGFFG</sequence>
<reference evidence="2" key="1">
    <citation type="submission" date="2023-06" db="EMBL/GenBank/DDBJ databases">
        <title>Genome-scale phylogeny and comparative genomics of the fungal order Sordariales.</title>
        <authorList>
            <consortium name="Lawrence Berkeley National Laboratory"/>
            <person name="Hensen N."/>
            <person name="Bonometti L."/>
            <person name="Westerberg I."/>
            <person name="Brannstrom I.O."/>
            <person name="Guillou S."/>
            <person name="Cros-Aarteil S."/>
            <person name="Calhoun S."/>
            <person name="Haridas S."/>
            <person name="Kuo A."/>
            <person name="Mondo S."/>
            <person name="Pangilinan J."/>
            <person name="Riley R."/>
            <person name="Labutti K."/>
            <person name="Andreopoulos B."/>
            <person name="Lipzen A."/>
            <person name="Chen C."/>
            <person name="Yanf M."/>
            <person name="Daum C."/>
            <person name="Ng V."/>
            <person name="Clum A."/>
            <person name="Steindorff A."/>
            <person name="Ohm R."/>
            <person name="Martin F."/>
            <person name="Silar P."/>
            <person name="Natvig D."/>
            <person name="Lalanne C."/>
            <person name="Gautier V."/>
            <person name="Ament-Velasquez S.L."/>
            <person name="Kruys A."/>
            <person name="Hutchinson M.I."/>
            <person name="Powell A.J."/>
            <person name="Barry K."/>
            <person name="Miller A.N."/>
            <person name="Grigoriev I.V."/>
            <person name="Debuchy R."/>
            <person name="Gladieux P."/>
            <person name="Thoren M.H."/>
            <person name="Johannesson H."/>
        </authorList>
    </citation>
    <scope>NUCLEOTIDE SEQUENCE</scope>
    <source>
        <strain evidence="2">8032-3</strain>
    </source>
</reference>
<evidence type="ECO:0008006" key="4">
    <source>
        <dbReference type="Google" id="ProtNLM"/>
    </source>
</evidence>
<keyword evidence="3" id="KW-1185">Reference proteome</keyword>
<dbReference type="RefSeq" id="XP_060278861.1">
    <property type="nucleotide sequence ID" value="XM_060430303.1"/>
</dbReference>
<dbReference type="GeneID" id="85313490"/>
<feature type="compositionally biased region" description="Polar residues" evidence="1">
    <location>
        <begin position="279"/>
        <end position="291"/>
    </location>
</feature>
<evidence type="ECO:0000313" key="2">
    <source>
        <dbReference type="EMBL" id="KAK1762648.1"/>
    </source>
</evidence>
<gene>
    <name evidence="2" type="ORF">QBC33DRAFT_563634</name>
</gene>
<accession>A0AAJ0BSM0</accession>